<dbReference type="InterPro" id="IPR046522">
    <property type="entry name" value="DUF6699"/>
</dbReference>
<keyword evidence="4" id="KW-1185">Reference proteome</keyword>
<evidence type="ECO:0000259" key="2">
    <source>
        <dbReference type="Pfam" id="PF20415"/>
    </source>
</evidence>
<protein>
    <recommendedName>
        <fullName evidence="2">DUF6699 domain-containing protein</fullName>
    </recommendedName>
</protein>
<dbReference type="Proteomes" id="UP000027222">
    <property type="component" value="Unassembled WGS sequence"/>
</dbReference>
<organism evidence="3 4">
    <name type="scientific">Galerina marginata (strain CBS 339.88)</name>
    <dbReference type="NCBI Taxonomy" id="685588"/>
    <lineage>
        <taxon>Eukaryota</taxon>
        <taxon>Fungi</taxon>
        <taxon>Dikarya</taxon>
        <taxon>Basidiomycota</taxon>
        <taxon>Agaricomycotina</taxon>
        <taxon>Agaricomycetes</taxon>
        <taxon>Agaricomycetidae</taxon>
        <taxon>Agaricales</taxon>
        <taxon>Agaricineae</taxon>
        <taxon>Strophariaceae</taxon>
        <taxon>Galerina</taxon>
    </lineage>
</organism>
<accession>A0A067TDE7</accession>
<dbReference type="EMBL" id="KL142371">
    <property type="protein sequence ID" value="KDR81191.1"/>
    <property type="molecule type" value="Genomic_DNA"/>
</dbReference>
<dbReference type="Pfam" id="PF20415">
    <property type="entry name" value="DUF6699"/>
    <property type="match status" value="1"/>
</dbReference>
<proteinExistence type="predicted"/>
<name>A0A067TDE7_GALM3</name>
<evidence type="ECO:0000313" key="4">
    <source>
        <dbReference type="Proteomes" id="UP000027222"/>
    </source>
</evidence>
<evidence type="ECO:0000313" key="3">
    <source>
        <dbReference type="EMBL" id="KDR81191.1"/>
    </source>
</evidence>
<evidence type="ECO:0000256" key="1">
    <source>
        <dbReference type="SAM" id="MobiDB-lite"/>
    </source>
</evidence>
<sequence length="184" mass="21164">MPETRKGERTFPRNNSKASNSPPFILKRSVPLPPLSDARITLHSYLEYTDAIPSIKYDLNTFPSAAILCPTAQRGNPEQWRRYPAMYPPVGSLTIRIAEVLRPIVVFPATLDDSIVTIDDVLKAVWRSVHLAAHERHQGVDVWRQAQSRNRQDSVYQNKFCTGWWWAGLYPSPEERDVWILHTQ</sequence>
<dbReference type="HOGENOM" id="CLU_1464632_0_0_1"/>
<feature type="domain" description="DUF6699" evidence="2">
    <location>
        <begin position="55"/>
        <end position="159"/>
    </location>
</feature>
<gene>
    <name evidence="3" type="ORF">GALMADRAFT_1358377</name>
</gene>
<dbReference type="OrthoDB" id="3172906at2759"/>
<feature type="compositionally biased region" description="Basic and acidic residues" evidence="1">
    <location>
        <begin position="1"/>
        <end position="11"/>
    </location>
</feature>
<feature type="compositionally biased region" description="Polar residues" evidence="1">
    <location>
        <begin position="12"/>
        <end position="22"/>
    </location>
</feature>
<reference evidence="4" key="1">
    <citation type="journal article" date="2014" name="Proc. Natl. Acad. Sci. U.S.A.">
        <title>Extensive sampling of basidiomycete genomes demonstrates inadequacy of the white-rot/brown-rot paradigm for wood decay fungi.</title>
        <authorList>
            <person name="Riley R."/>
            <person name="Salamov A.A."/>
            <person name="Brown D.W."/>
            <person name="Nagy L.G."/>
            <person name="Floudas D."/>
            <person name="Held B.W."/>
            <person name="Levasseur A."/>
            <person name="Lombard V."/>
            <person name="Morin E."/>
            <person name="Otillar R."/>
            <person name="Lindquist E.A."/>
            <person name="Sun H."/>
            <person name="LaButti K.M."/>
            <person name="Schmutz J."/>
            <person name="Jabbour D."/>
            <person name="Luo H."/>
            <person name="Baker S.E."/>
            <person name="Pisabarro A.G."/>
            <person name="Walton J.D."/>
            <person name="Blanchette R.A."/>
            <person name="Henrissat B."/>
            <person name="Martin F."/>
            <person name="Cullen D."/>
            <person name="Hibbett D.S."/>
            <person name="Grigoriev I.V."/>
        </authorList>
    </citation>
    <scope>NUCLEOTIDE SEQUENCE [LARGE SCALE GENOMIC DNA]</scope>
    <source>
        <strain evidence="4">CBS 339.88</strain>
    </source>
</reference>
<dbReference type="AlphaFoldDB" id="A0A067TDE7"/>
<feature type="region of interest" description="Disordered" evidence="1">
    <location>
        <begin position="1"/>
        <end position="23"/>
    </location>
</feature>